<dbReference type="PANTHER" id="PTHR37089:SF4">
    <property type="entry name" value="EXPORTED PROTEIN"/>
    <property type="match status" value="1"/>
</dbReference>
<evidence type="ECO:0000313" key="4">
    <source>
        <dbReference type="Proteomes" id="UP000315235"/>
    </source>
</evidence>
<feature type="chain" id="PRO_5022019655" evidence="1">
    <location>
        <begin position="19"/>
        <end position="167"/>
    </location>
</feature>
<sequence>MRRPLALAACLIPAFAGAISKSATIGFNALVLPACVAGGVNLSTPGQFDPLSFGTHYSLSATVTALGGAGSGGVRVNCVANVPYKVLIAGGSSGNPSARRMVGPGAATIAYNLYTSSTYATVWDNVTGVSGTGNGADQWLPVYGRVPAQSTPAPGAYVDTLTVTVVW</sequence>
<dbReference type="EMBL" id="VJOY01000009">
    <property type="protein sequence ID" value="TRX74296.1"/>
    <property type="molecule type" value="Genomic_DNA"/>
</dbReference>
<proteinExistence type="predicted"/>
<feature type="domain" description="Spore coat protein U/FanG" evidence="2">
    <location>
        <begin position="24"/>
        <end position="164"/>
    </location>
</feature>
<dbReference type="SMART" id="SM00972">
    <property type="entry name" value="SCPU"/>
    <property type="match status" value="1"/>
</dbReference>
<dbReference type="Pfam" id="PF05229">
    <property type="entry name" value="SCPU"/>
    <property type="match status" value="1"/>
</dbReference>
<gene>
    <name evidence="3" type="ORF">FM069_13975</name>
</gene>
<dbReference type="PANTHER" id="PTHR37089">
    <property type="entry name" value="PROTEIN U-RELATED"/>
    <property type="match status" value="1"/>
</dbReference>
<evidence type="ECO:0000313" key="3">
    <source>
        <dbReference type="EMBL" id="TRX74296.1"/>
    </source>
</evidence>
<accession>A0A553GXT6</accession>
<dbReference type="InterPro" id="IPR007893">
    <property type="entry name" value="Spore_coat_U/FanG"/>
</dbReference>
<dbReference type="OrthoDB" id="6505076at2"/>
<dbReference type="AlphaFoldDB" id="A0A553GXT6"/>
<evidence type="ECO:0000256" key="1">
    <source>
        <dbReference type="SAM" id="SignalP"/>
    </source>
</evidence>
<feature type="signal peptide" evidence="1">
    <location>
        <begin position="1"/>
        <end position="18"/>
    </location>
</feature>
<keyword evidence="4" id="KW-1185">Reference proteome</keyword>
<comment type="caution">
    <text evidence="3">The sequence shown here is derived from an EMBL/GenBank/DDBJ whole genome shotgun (WGS) entry which is preliminary data.</text>
</comment>
<organism evidence="3 4">
    <name type="scientific">Pseudomonas mangiferae</name>
    <dbReference type="NCBI Taxonomy" id="2593654"/>
    <lineage>
        <taxon>Bacteria</taxon>
        <taxon>Pseudomonadati</taxon>
        <taxon>Pseudomonadota</taxon>
        <taxon>Gammaproteobacteria</taxon>
        <taxon>Pseudomonadales</taxon>
        <taxon>Pseudomonadaceae</taxon>
        <taxon>Pseudomonas</taxon>
    </lineage>
</organism>
<dbReference type="InterPro" id="IPR053167">
    <property type="entry name" value="Spore_coat_component"/>
</dbReference>
<keyword evidence="1" id="KW-0732">Signal</keyword>
<protein>
    <submittedName>
        <fullName evidence="3">Spore coat U domain-containing protein</fullName>
    </submittedName>
</protein>
<evidence type="ECO:0000259" key="2">
    <source>
        <dbReference type="Pfam" id="PF05229"/>
    </source>
</evidence>
<name>A0A553GXT6_9PSED</name>
<dbReference type="Proteomes" id="UP000315235">
    <property type="component" value="Unassembled WGS sequence"/>
</dbReference>
<reference evidence="3 4" key="1">
    <citation type="submission" date="2019-07" db="EMBL/GenBank/DDBJ databases">
        <title>Pseudomonas mangiferae sp. nov., isolated from bark of mango tree in Thailand.</title>
        <authorList>
            <person name="Srisuk N."/>
            <person name="Anurat P."/>
        </authorList>
    </citation>
    <scope>NUCLEOTIDE SEQUENCE [LARGE SCALE GENOMIC DNA]</scope>
    <source>
        <strain evidence="3 4">DMKU_BBB3-04</strain>
    </source>
</reference>